<protein>
    <recommendedName>
        <fullName evidence="3">Glycosyl transferase</fullName>
    </recommendedName>
</protein>
<name>A0A8J7RK75_9BACT</name>
<dbReference type="RefSeq" id="WP_210511232.1">
    <property type="nucleotide sequence ID" value="NZ_JAFIDN010000004.1"/>
</dbReference>
<dbReference type="Proteomes" id="UP000673975">
    <property type="component" value="Unassembled WGS sequence"/>
</dbReference>
<dbReference type="SUPFAM" id="SSF53756">
    <property type="entry name" value="UDP-Glycosyltransferase/glycogen phosphorylase"/>
    <property type="match status" value="1"/>
</dbReference>
<evidence type="ECO:0000313" key="1">
    <source>
        <dbReference type="EMBL" id="MBP3192330.1"/>
    </source>
</evidence>
<comment type="caution">
    <text evidence="1">The sequence shown here is derived from an EMBL/GenBank/DDBJ whole genome shotgun (WGS) entry which is preliminary data.</text>
</comment>
<proteinExistence type="predicted"/>
<gene>
    <name evidence="1" type="ORF">NATSA_06625</name>
</gene>
<keyword evidence="2" id="KW-1185">Reference proteome</keyword>
<evidence type="ECO:0000313" key="2">
    <source>
        <dbReference type="Proteomes" id="UP000673975"/>
    </source>
</evidence>
<dbReference type="Gene3D" id="3.40.50.2000">
    <property type="entry name" value="Glycogen Phosphorylase B"/>
    <property type="match status" value="1"/>
</dbReference>
<reference evidence="1" key="1">
    <citation type="submission" date="2021-02" db="EMBL/GenBank/DDBJ databases">
        <title>Natronogracilivirga saccharolytica gen. nov. sp. nov. a new anaerobic, haloalkiliphilic carbohydrate-fermenting bacterium from soda lake and proposing of Cyclonatronumiaceae fam. nov. in the phylum Balneolaeota.</title>
        <authorList>
            <person name="Zhilina T.N."/>
            <person name="Sorokin D.Y."/>
            <person name="Zavarzina D.G."/>
            <person name="Toshchakov S.V."/>
            <person name="Kublanov I.V."/>
        </authorList>
    </citation>
    <scope>NUCLEOTIDE SEQUENCE</scope>
    <source>
        <strain evidence="1">Z-1702</strain>
    </source>
</reference>
<sequence length="346" mass="39241">MKLLYGIQGTGNGHISRARTFLPEFRKHAEVDILISGHSYDCIPGEQPDYNLKGLSYAFGKNGGIDFLKSIYRLRPLRFLQDIHSLDTQKYDLVISDFEPISAWSARRAGIPSVGLSHQASFLSDLTPRPKKRSIAGEAIFSWYAPCDYPAGFHYLSYEDFIYPPVIREEIRNLRLNLHSVPQKKLYEREHATVYLPAYHESVLMKYLKNITDIDWHVFSKTADQPGTYGHIHVYPVSEDGYLNSLSSASYVLCGAGFEAPSEAIYLGIPLLVIPMRGQYEQWCNAAALQKMGVPVIEYIGDRFCRQLSNWLSTALSLRIRFPDLTGEIAENVLDRYGSVKHVRPA</sequence>
<dbReference type="AlphaFoldDB" id="A0A8J7RK75"/>
<organism evidence="1 2">
    <name type="scientific">Natronogracilivirga saccharolytica</name>
    <dbReference type="NCBI Taxonomy" id="2812953"/>
    <lineage>
        <taxon>Bacteria</taxon>
        <taxon>Pseudomonadati</taxon>
        <taxon>Balneolota</taxon>
        <taxon>Balneolia</taxon>
        <taxon>Balneolales</taxon>
        <taxon>Cyclonatronaceae</taxon>
        <taxon>Natronogracilivirga</taxon>
    </lineage>
</organism>
<accession>A0A8J7RK75</accession>
<dbReference type="EMBL" id="JAFIDN010000004">
    <property type="protein sequence ID" value="MBP3192330.1"/>
    <property type="molecule type" value="Genomic_DNA"/>
</dbReference>
<dbReference type="Pfam" id="PF13528">
    <property type="entry name" value="Glyco_trans_1_3"/>
    <property type="match status" value="1"/>
</dbReference>
<evidence type="ECO:0008006" key="3">
    <source>
        <dbReference type="Google" id="ProtNLM"/>
    </source>
</evidence>